<sequence length="406" mass="43921">MKLTGIETFVVGNPPPRHGGRYFIFVKLTTDDGIDGIGEAYVATVGPHLVADMLVDVAERHLMGHSPFDVESFWRRAYGSGYALRPDPTLCGVLSALEIACWDIIGKATGRPVYDLLGGRVHEGLRTYTYLYPDDEDAYAPKDGPNLYTDADLAAEAAVRAVEMGFTGIKFDPAGPYSVFDGRQPSLERLDLSERYTRTIREAVGSRADLLFGTHGQFTPSGALRLARRLEAYDPLWFEEPVPPDDLEGMARVAAGTTIPVATGERLTTVSEFAAVLRAGAASILQPDLGRSGGILQGKKIASIGEVHQALLAPHCYCGPVVAAANIALATCTPNFLILESIDRWDGFHAELLEKPIRWEDGMVIPSTEPGLGVVLDVDVARANPYDGDELHLAPEEDPMPFSEGL</sequence>
<dbReference type="Pfam" id="PF13378">
    <property type="entry name" value="MR_MLE_C"/>
    <property type="match status" value="1"/>
</dbReference>
<accession>A0A381NVJ5</accession>
<dbReference type="SMART" id="SM00922">
    <property type="entry name" value="MR_MLE"/>
    <property type="match status" value="1"/>
</dbReference>
<name>A0A381NVJ5_9ZZZZ</name>
<dbReference type="SUPFAM" id="SSF51604">
    <property type="entry name" value="Enolase C-terminal domain-like"/>
    <property type="match status" value="1"/>
</dbReference>
<dbReference type="Pfam" id="PF02746">
    <property type="entry name" value="MR_MLE_N"/>
    <property type="match status" value="1"/>
</dbReference>
<evidence type="ECO:0000259" key="2">
    <source>
        <dbReference type="SMART" id="SM00922"/>
    </source>
</evidence>
<feature type="domain" description="Mandelate racemase/muconate lactonizing enzyme C-terminal" evidence="2">
    <location>
        <begin position="150"/>
        <end position="260"/>
    </location>
</feature>
<proteinExistence type="predicted"/>
<reference evidence="3" key="1">
    <citation type="submission" date="2018-05" db="EMBL/GenBank/DDBJ databases">
        <authorList>
            <person name="Lanie J.A."/>
            <person name="Ng W.-L."/>
            <person name="Kazmierczak K.M."/>
            <person name="Andrzejewski T.M."/>
            <person name="Davidsen T.M."/>
            <person name="Wayne K.J."/>
            <person name="Tettelin H."/>
            <person name="Glass J.I."/>
            <person name="Rusch D."/>
            <person name="Podicherti R."/>
            <person name="Tsui H.-C.T."/>
            <person name="Winkler M.E."/>
        </authorList>
    </citation>
    <scope>NUCLEOTIDE SEQUENCE</scope>
</reference>
<dbReference type="Gene3D" id="3.30.390.10">
    <property type="entry name" value="Enolase-like, N-terminal domain"/>
    <property type="match status" value="1"/>
</dbReference>
<dbReference type="InterPro" id="IPR034593">
    <property type="entry name" value="DgoD-like"/>
</dbReference>
<dbReference type="InterPro" id="IPR036849">
    <property type="entry name" value="Enolase-like_C_sf"/>
</dbReference>
<gene>
    <name evidence="3" type="ORF">METZ01_LOCUS10367</name>
</gene>
<dbReference type="InterPro" id="IPR029017">
    <property type="entry name" value="Enolase-like_N"/>
</dbReference>
<protein>
    <recommendedName>
        <fullName evidence="2">Mandelate racemase/muconate lactonizing enzyme C-terminal domain-containing protein</fullName>
    </recommendedName>
</protein>
<keyword evidence="1" id="KW-0456">Lyase</keyword>
<dbReference type="PANTHER" id="PTHR48080">
    <property type="entry name" value="D-GALACTONATE DEHYDRATASE-RELATED"/>
    <property type="match status" value="1"/>
</dbReference>
<dbReference type="InterPro" id="IPR013341">
    <property type="entry name" value="Mandelate_racemase_N_dom"/>
</dbReference>
<dbReference type="AlphaFoldDB" id="A0A381NVJ5"/>
<dbReference type="SUPFAM" id="SSF54826">
    <property type="entry name" value="Enolase N-terminal domain-like"/>
    <property type="match status" value="1"/>
</dbReference>
<dbReference type="CDD" id="cd03316">
    <property type="entry name" value="MR_like"/>
    <property type="match status" value="1"/>
</dbReference>
<dbReference type="GO" id="GO:0016829">
    <property type="term" value="F:lyase activity"/>
    <property type="evidence" value="ECO:0007669"/>
    <property type="project" value="UniProtKB-KW"/>
</dbReference>
<dbReference type="InterPro" id="IPR013342">
    <property type="entry name" value="Mandelate_racemase_C"/>
</dbReference>
<evidence type="ECO:0000256" key="1">
    <source>
        <dbReference type="ARBA" id="ARBA00023239"/>
    </source>
</evidence>
<dbReference type="Gene3D" id="3.20.20.120">
    <property type="entry name" value="Enolase-like C-terminal domain"/>
    <property type="match status" value="1"/>
</dbReference>
<dbReference type="InterPro" id="IPR029065">
    <property type="entry name" value="Enolase_C-like"/>
</dbReference>
<organism evidence="3">
    <name type="scientific">marine metagenome</name>
    <dbReference type="NCBI Taxonomy" id="408172"/>
    <lineage>
        <taxon>unclassified sequences</taxon>
        <taxon>metagenomes</taxon>
        <taxon>ecological metagenomes</taxon>
    </lineage>
</organism>
<dbReference type="EMBL" id="UINC01000562">
    <property type="protein sequence ID" value="SUZ57513.1"/>
    <property type="molecule type" value="Genomic_DNA"/>
</dbReference>
<dbReference type="PANTHER" id="PTHR48080:SF2">
    <property type="entry name" value="D-GALACTONATE DEHYDRATASE"/>
    <property type="match status" value="1"/>
</dbReference>
<evidence type="ECO:0000313" key="3">
    <source>
        <dbReference type="EMBL" id="SUZ57513.1"/>
    </source>
</evidence>